<evidence type="ECO:0000256" key="2">
    <source>
        <dbReference type="ARBA" id="ARBA00022676"/>
    </source>
</evidence>
<dbReference type="InterPro" id="IPR002654">
    <property type="entry name" value="Glyco_trans_25"/>
</dbReference>
<keyword evidence="6" id="KW-1185">Reference proteome</keyword>
<dbReference type="InterPro" id="IPR050757">
    <property type="entry name" value="Collagen_mod_GT25"/>
</dbReference>
<comment type="similarity">
    <text evidence="1">Belongs to the glycosyltransferase 25 family.</text>
</comment>
<dbReference type="GO" id="GO:0050211">
    <property type="term" value="F:procollagen galactosyltransferase activity"/>
    <property type="evidence" value="ECO:0007669"/>
    <property type="project" value="UniProtKB-EC"/>
</dbReference>
<evidence type="ECO:0000256" key="3">
    <source>
        <dbReference type="ARBA" id="ARBA00022679"/>
    </source>
</evidence>
<evidence type="ECO:0000313" key="5">
    <source>
        <dbReference type="EMBL" id="CAC5370557.1"/>
    </source>
</evidence>
<name>A0A6J8ANJ3_MYTCO</name>
<dbReference type="EC" id="2.4.1.50" evidence="5"/>
<evidence type="ECO:0000313" key="6">
    <source>
        <dbReference type="Proteomes" id="UP000507470"/>
    </source>
</evidence>
<organism evidence="5 6">
    <name type="scientific">Mytilus coruscus</name>
    <name type="common">Sea mussel</name>
    <dbReference type="NCBI Taxonomy" id="42192"/>
    <lineage>
        <taxon>Eukaryota</taxon>
        <taxon>Metazoa</taxon>
        <taxon>Spiralia</taxon>
        <taxon>Lophotrochozoa</taxon>
        <taxon>Mollusca</taxon>
        <taxon>Bivalvia</taxon>
        <taxon>Autobranchia</taxon>
        <taxon>Pteriomorphia</taxon>
        <taxon>Mytilida</taxon>
        <taxon>Mytiloidea</taxon>
        <taxon>Mytilidae</taxon>
        <taxon>Mytilinae</taxon>
        <taxon>Mytilus</taxon>
    </lineage>
</organism>
<dbReference type="OrthoDB" id="47375at2759"/>
<proteinExistence type="inferred from homology"/>
<feature type="domain" description="Glycosyl transferase family 25" evidence="4">
    <location>
        <begin position="18"/>
        <end position="132"/>
    </location>
</feature>
<keyword evidence="2 5" id="KW-0328">Glycosyltransferase</keyword>
<protein>
    <submittedName>
        <fullName evidence="5">GLT25D</fullName>
        <ecNumber evidence="5">2.4.1.50</ecNumber>
    </submittedName>
</protein>
<accession>A0A6J8ANJ3</accession>
<evidence type="ECO:0000259" key="4">
    <source>
        <dbReference type="Pfam" id="PF01755"/>
    </source>
</evidence>
<dbReference type="PANTHER" id="PTHR10730:SF53">
    <property type="entry name" value="GLYCOSYLTRANSFERASE 25 FAMILY MEMBER"/>
    <property type="match status" value="1"/>
</dbReference>
<dbReference type="EMBL" id="CACVKT020001721">
    <property type="protein sequence ID" value="CAC5370557.1"/>
    <property type="molecule type" value="Genomic_DNA"/>
</dbReference>
<gene>
    <name evidence="5" type="ORF">MCOR_9357</name>
</gene>
<dbReference type="AlphaFoldDB" id="A0A6J8ANJ3"/>
<dbReference type="Pfam" id="PF01755">
    <property type="entry name" value="Glyco_transf_25"/>
    <property type="match status" value="1"/>
</dbReference>
<keyword evidence="3 5" id="KW-0808">Transferase</keyword>
<dbReference type="CDD" id="cd06532">
    <property type="entry name" value="Glyco_transf_25"/>
    <property type="match status" value="1"/>
</dbReference>
<dbReference type="Proteomes" id="UP000507470">
    <property type="component" value="Unassembled WGS sequence"/>
</dbReference>
<dbReference type="PANTHER" id="PTHR10730">
    <property type="entry name" value="PROCOLLAGEN-LYSINE,2-OXOGLUTARATE 5-DIOXYGENASE/GLYCOSYLTRANSFERASE 25 FAMILY MEMBER"/>
    <property type="match status" value="1"/>
</dbReference>
<sequence length="216" mass="25463">MTKDYLDHAGVTLLPGYLDPDLQRPMTFGEVGCFLSHYNIWKDIEKKGYKKALILEDDAKFIPRFRRQWCRIFADVQEFVSNWDLLYLGRKRNKPEDEYPVNDCNYLVWPNYSYWTVAYAITYTGVKKLLHQKPLTKMITLDEFLPTMFDKNPEGGRSWNKKFFPRNLIALSTNPLLIEPAWYSGNPGHYTDTNDAYIVLEDERDGDDQQIIKDEL</sequence>
<reference evidence="5 6" key="1">
    <citation type="submission" date="2020-06" db="EMBL/GenBank/DDBJ databases">
        <authorList>
            <person name="Li R."/>
            <person name="Bekaert M."/>
        </authorList>
    </citation>
    <scope>NUCLEOTIDE SEQUENCE [LARGE SCALE GENOMIC DNA]</scope>
    <source>
        <strain evidence="6">wild</strain>
    </source>
</reference>
<evidence type="ECO:0000256" key="1">
    <source>
        <dbReference type="ARBA" id="ARBA00006721"/>
    </source>
</evidence>